<dbReference type="InParanoid" id="F2LUA6"/>
<reference evidence="2 3" key="1">
    <citation type="journal article" date="2011" name="Stand. Genomic Sci.">
        <title>Complete genome sequence of the thermophilic sulfur-reducer Hippea maritima type strain (MH(2)).</title>
        <authorList>
            <person name="Huntemann M."/>
            <person name="Lu M."/>
            <person name="Nolan M."/>
            <person name="Lapidus A."/>
            <person name="Lucas S."/>
            <person name="Hammon N."/>
            <person name="Deshpande S."/>
            <person name="Cheng J.F."/>
            <person name="Tapia R."/>
            <person name="Han C."/>
            <person name="Goodwin L."/>
            <person name="Pitluck S."/>
            <person name="Liolios K."/>
            <person name="Pagani I."/>
            <person name="Ivanova N."/>
            <person name="Ovchinikova G."/>
            <person name="Pati A."/>
            <person name="Chen A."/>
            <person name="Palaniappan K."/>
            <person name="Land M."/>
            <person name="Hauser L."/>
            <person name="Jeffries C.D."/>
            <person name="Detter J.C."/>
            <person name="Brambilla E.M."/>
            <person name="Rohde M."/>
            <person name="Spring S."/>
            <person name="Goker M."/>
            <person name="Woyke T."/>
            <person name="Bristow J."/>
            <person name="Eisen J.A."/>
            <person name="Markowitz V."/>
            <person name="Hugenholtz P."/>
            <person name="Kyrpides N.C."/>
            <person name="Klenk H.P."/>
            <person name="Mavromatis K."/>
        </authorList>
    </citation>
    <scope>NUCLEOTIDE SEQUENCE [LARGE SCALE GENOMIC DNA]</scope>
    <source>
        <strain evidence="3">ATCC 700847 / DSM 10411 / MH2</strain>
    </source>
</reference>
<gene>
    <name evidence="2" type="ordered locus">Hipma_0460</name>
</gene>
<protein>
    <submittedName>
        <fullName evidence="2">Short-chain dehydrogenase/reductase SDR</fullName>
    </submittedName>
</protein>
<keyword evidence="3" id="KW-1185">Reference proteome</keyword>
<dbReference type="Proteomes" id="UP000008139">
    <property type="component" value="Chromosome"/>
</dbReference>
<dbReference type="eggNOG" id="COG1028">
    <property type="taxonomic scope" value="Bacteria"/>
</dbReference>
<dbReference type="Pfam" id="PF00106">
    <property type="entry name" value="adh_short"/>
    <property type="match status" value="1"/>
</dbReference>
<accession>F2LUA6</accession>
<dbReference type="GO" id="GO:0016491">
    <property type="term" value="F:oxidoreductase activity"/>
    <property type="evidence" value="ECO:0007669"/>
    <property type="project" value="UniProtKB-KW"/>
</dbReference>
<dbReference type="EMBL" id="CP002606">
    <property type="protein sequence ID" value="AEA33432.1"/>
    <property type="molecule type" value="Genomic_DNA"/>
</dbReference>
<keyword evidence="1" id="KW-0560">Oxidoreductase</keyword>
<dbReference type="InterPro" id="IPR036291">
    <property type="entry name" value="NAD(P)-bd_dom_sf"/>
</dbReference>
<dbReference type="KEGG" id="hmr:Hipma_0460"/>
<dbReference type="HOGENOM" id="CLU_010194_44_5_7"/>
<reference evidence="3" key="2">
    <citation type="submission" date="2011-03" db="EMBL/GenBank/DDBJ databases">
        <title>The complete genome of Hippea maritima DSM 10411.</title>
        <authorList>
            <consortium name="US DOE Joint Genome Institute (JGI-PGF)"/>
            <person name="Lucas S."/>
            <person name="Copeland A."/>
            <person name="Lapidus A."/>
            <person name="Bruce D."/>
            <person name="Goodwin L."/>
            <person name="Pitluck S."/>
            <person name="Peters L."/>
            <person name="Kyrpides N."/>
            <person name="Mavromatis K."/>
            <person name="Pagani I."/>
            <person name="Ivanova N."/>
            <person name="Mikhailova N."/>
            <person name="Lu M."/>
            <person name="Detter J.C."/>
            <person name="Tapia R."/>
            <person name="Han C."/>
            <person name="Land M."/>
            <person name="Hauser L."/>
            <person name="Markowitz V."/>
            <person name="Cheng J.-F."/>
            <person name="Hugenholtz P."/>
            <person name="Woyke T."/>
            <person name="Wu D."/>
            <person name="Spring S."/>
            <person name="Schroeder M."/>
            <person name="Brambilla E."/>
            <person name="Klenk H.-P."/>
            <person name="Eisen J.A."/>
        </authorList>
    </citation>
    <scope>NUCLEOTIDE SEQUENCE [LARGE SCALE GENOMIC DNA]</scope>
    <source>
        <strain evidence="3">ATCC 700847 / DSM 10411 / MH2</strain>
    </source>
</reference>
<dbReference type="Gene3D" id="3.40.50.720">
    <property type="entry name" value="NAD(P)-binding Rossmann-like Domain"/>
    <property type="match status" value="1"/>
</dbReference>
<dbReference type="RefSeq" id="WP_013681473.1">
    <property type="nucleotide sequence ID" value="NC_015318.1"/>
</dbReference>
<evidence type="ECO:0000313" key="3">
    <source>
        <dbReference type="Proteomes" id="UP000008139"/>
    </source>
</evidence>
<name>F2LUA6_HIPMA</name>
<dbReference type="SUPFAM" id="SSF51735">
    <property type="entry name" value="NAD(P)-binding Rossmann-fold domains"/>
    <property type="match status" value="1"/>
</dbReference>
<dbReference type="OrthoDB" id="109589at2"/>
<dbReference type="AlphaFoldDB" id="F2LUA6"/>
<dbReference type="STRING" id="760142.Hipma_0460"/>
<organism evidence="2 3">
    <name type="scientific">Hippea maritima (strain ATCC 700847 / DSM 10411 / MH2)</name>
    <dbReference type="NCBI Taxonomy" id="760142"/>
    <lineage>
        <taxon>Bacteria</taxon>
        <taxon>Pseudomonadati</taxon>
        <taxon>Campylobacterota</taxon>
        <taxon>Desulfurellia</taxon>
        <taxon>Desulfurellales</taxon>
        <taxon>Hippeaceae</taxon>
        <taxon>Hippea</taxon>
    </lineage>
</organism>
<dbReference type="PANTHER" id="PTHR43157">
    <property type="entry name" value="PHOSPHATIDYLINOSITOL-GLYCAN BIOSYNTHESIS CLASS F PROTEIN-RELATED"/>
    <property type="match status" value="1"/>
</dbReference>
<evidence type="ECO:0000313" key="2">
    <source>
        <dbReference type="EMBL" id="AEA33432.1"/>
    </source>
</evidence>
<dbReference type="PANTHER" id="PTHR43157:SF31">
    <property type="entry name" value="PHOSPHATIDYLINOSITOL-GLYCAN BIOSYNTHESIS CLASS F PROTEIN"/>
    <property type="match status" value="1"/>
</dbReference>
<sequence>MAYTLITGATDGVGLRATFELARRGENLIIHGRDEFKLKKTVEELKKMNPSVDVKTVLCDFSDLVQVKETFSKIKNENIRVLINNAGCFDSKGIITKDGFGLTYQVNHLSHFLLTHILLQSLIKNSPSKVIVISSMAHASSVDFKALEQKRFGYSYSAYSCSKLCNILFAFKFSKMLKDKGVSVNCLHPGVINTKLLMEGWGACGADISKAHQMLMYAYDLPEDINGEYLKDFSVSKATDFAYNEKNQDECYRISMKHLEAYLNLTNANP</sequence>
<evidence type="ECO:0000256" key="1">
    <source>
        <dbReference type="ARBA" id="ARBA00023002"/>
    </source>
</evidence>
<proteinExistence type="predicted"/>
<dbReference type="PRINTS" id="PR00081">
    <property type="entry name" value="GDHRDH"/>
</dbReference>
<dbReference type="InterPro" id="IPR002347">
    <property type="entry name" value="SDR_fam"/>
</dbReference>